<evidence type="ECO:0008006" key="4">
    <source>
        <dbReference type="Google" id="ProtNLM"/>
    </source>
</evidence>
<dbReference type="InterPro" id="IPR025528">
    <property type="entry name" value="BrnA_antitoxin"/>
</dbReference>
<dbReference type="eggNOG" id="COG3514">
    <property type="taxonomic scope" value="Bacteria"/>
</dbReference>
<evidence type="ECO:0000313" key="3">
    <source>
        <dbReference type="Proteomes" id="UP000000343"/>
    </source>
</evidence>
<keyword evidence="3" id="KW-1185">Reference proteome</keyword>
<feature type="region of interest" description="Disordered" evidence="1">
    <location>
        <begin position="1"/>
        <end position="52"/>
    </location>
</feature>
<dbReference type="Pfam" id="PF14384">
    <property type="entry name" value="BrnA_antitoxin"/>
    <property type="match status" value="1"/>
</dbReference>
<dbReference type="STRING" id="1198114.AciX9_3390"/>
<protein>
    <recommendedName>
        <fullName evidence="4">Cytoplasmic protein</fullName>
    </recommendedName>
</protein>
<sequence length="143" mass="15873">MKTLSKPANTSRNPSIGKTKRPSSGSSPSAKPRRLNKPSTSNLVQRSGGEPLTQHDLELLEKLLQDKERVINFTDSPEVTTNTFANRSGILGLFKPYKQQITLRIDGDVLAWAKRDGAGYQSRINAALRKAMLEDVRLTRKKA</sequence>
<name>E8X395_GRATM</name>
<dbReference type="KEGG" id="acm:AciX9_3390"/>
<dbReference type="EMBL" id="CP002480">
    <property type="protein sequence ID" value="ADW70396.1"/>
    <property type="molecule type" value="Genomic_DNA"/>
</dbReference>
<dbReference type="OrthoDB" id="9796641at2"/>
<dbReference type="HOGENOM" id="CLU_140900_1_0_0"/>
<gene>
    <name evidence="2" type="ordered locus">AciX9_3390</name>
</gene>
<reference evidence="3" key="1">
    <citation type="submission" date="2011-01" db="EMBL/GenBank/DDBJ databases">
        <title>Complete sequence of chromosome of Acidobacterium sp. MP5ACTX9.</title>
        <authorList>
            <consortium name="US DOE Joint Genome Institute"/>
            <person name="Lucas S."/>
            <person name="Copeland A."/>
            <person name="Lapidus A."/>
            <person name="Cheng J.-F."/>
            <person name="Goodwin L."/>
            <person name="Pitluck S."/>
            <person name="Teshima H."/>
            <person name="Detter J.C."/>
            <person name="Han C."/>
            <person name="Tapia R."/>
            <person name="Land M."/>
            <person name="Hauser L."/>
            <person name="Kyrpides N."/>
            <person name="Ivanova N."/>
            <person name="Ovchinnikova G."/>
            <person name="Pagani I."/>
            <person name="Rawat S.R."/>
            <person name="Mannisto M."/>
            <person name="Haggblom M.M."/>
            <person name="Woyke T."/>
        </authorList>
    </citation>
    <scope>NUCLEOTIDE SEQUENCE [LARGE SCALE GENOMIC DNA]</scope>
    <source>
        <strain evidence="3">MP5ACTX9</strain>
    </source>
</reference>
<organism evidence="3">
    <name type="scientific">Granulicella tundricola (strain ATCC BAA-1859 / DSM 23138 / MP5ACTX9)</name>
    <dbReference type="NCBI Taxonomy" id="1198114"/>
    <lineage>
        <taxon>Bacteria</taxon>
        <taxon>Pseudomonadati</taxon>
        <taxon>Acidobacteriota</taxon>
        <taxon>Terriglobia</taxon>
        <taxon>Terriglobales</taxon>
        <taxon>Acidobacteriaceae</taxon>
        <taxon>Granulicella</taxon>
    </lineage>
</organism>
<feature type="compositionally biased region" description="Polar residues" evidence="1">
    <location>
        <begin position="1"/>
        <end position="29"/>
    </location>
</feature>
<evidence type="ECO:0000313" key="2">
    <source>
        <dbReference type="EMBL" id="ADW70396.1"/>
    </source>
</evidence>
<dbReference type="PaxDb" id="1198114-AciX9_3390"/>
<evidence type="ECO:0000256" key="1">
    <source>
        <dbReference type="SAM" id="MobiDB-lite"/>
    </source>
</evidence>
<dbReference type="AlphaFoldDB" id="E8X395"/>
<dbReference type="Proteomes" id="UP000000343">
    <property type="component" value="Chromosome"/>
</dbReference>
<proteinExistence type="predicted"/>
<accession>E8X395</accession>